<evidence type="ECO:0000313" key="1">
    <source>
        <dbReference type="EMBL" id="GBN25876.1"/>
    </source>
</evidence>
<keyword evidence="2" id="KW-1185">Reference proteome</keyword>
<evidence type="ECO:0000313" key="2">
    <source>
        <dbReference type="Proteomes" id="UP000499080"/>
    </source>
</evidence>
<dbReference type="AlphaFoldDB" id="A0A4Y2MJR9"/>
<protein>
    <submittedName>
        <fullName evidence="1">Uncharacterized protein</fullName>
    </submittedName>
</protein>
<dbReference type="EMBL" id="BGPR01007304">
    <property type="protein sequence ID" value="GBN25876.1"/>
    <property type="molecule type" value="Genomic_DNA"/>
</dbReference>
<name>A0A4Y2MJR9_ARAVE</name>
<proteinExistence type="predicted"/>
<comment type="caution">
    <text evidence="1">The sequence shown here is derived from an EMBL/GenBank/DDBJ whole genome shotgun (WGS) entry which is preliminary data.</text>
</comment>
<reference evidence="1 2" key="1">
    <citation type="journal article" date="2019" name="Sci. Rep.">
        <title>Orb-weaving spider Araneus ventricosus genome elucidates the spidroin gene catalogue.</title>
        <authorList>
            <person name="Kono N."/>
            <person name="Nakamura H."/>
            <person name="Ohtoshi R."/>
            <person name="Moran D.A.P."/>
            <person name="Shinohara A."/>
            <person name="Yoshida Y."/>
            <person name="Fujiwara M."/>
            <person name="Mori M."/>
            <person name="Tomita M."/>
            <person name="Arakawa K."/>
        </authorList>
    </citation>
    <scope>NUCLEOTIDE SEQUENCE [LARGE SCALE GENOMIC DNA]</scope>
</reference>
<gene>
    <name evidence="1" type="ORF">AVEN_139825_1</name>
</gene>
<dbReference type="Proteomes" id="UP000499080">
    <property type="component" value="Unassembled WGS sequence"/>
</dbReference>
<accession>A0A4Y2MJR9</accession>
<sequence length="86" mass="9664">MMRTSPELAPFSPNFRATQSPYVLLPGLTPDWVGQGAEWVSCNTPAGGRLTITYDLTCNWPHARWIFSVIGFRSWNLPAPSPRPYL</sequence>
<organism evidence="1 2">
    <name type="scientific">Araneus ventricosus</name>
    <name type="common">Orbweaver spider</name>
    <name type="synonym">Epeira ventricosa</name>
    <dbReference type="NCBI Taxonomy" id="182803"/>
    <lineage>
        <taxon>Eukaryota</taxon>
        <taxon>Metazoa</taxon>
        <taxon>Ecdysozoa</taxon>
        <taxon>Arthropoda</taxon>
        <taxon>Chelicerata</taxon>
        <taxon>Arachnida</taxon>
        <taxon>Araneae</taxon>
        <taxon>Araneomorphae</taxon>
        <taxon>Entelegynae</taxon>
        <taxon>Araneoidea</taxon>
        <taxon>Araneidae</taxon>
        <taxon>Araneus</taxon>
    </lineage>
</organism>